<keyword evidence="7 9" id="KW-0472">Membrane</keyword>
<dbReference type="OrthoDB" id="9794165at2"/>
<dbReference type="InterPro" id="IPR007272">
    <property type="entry name" value="Sulf_transp_TsuA/YedE"/>
</dbReference>
<accession>A0A1Z5HXY8</accession>
<keyword evidence="5 9" id="KW-0812">Transmembrane</keyword>
<evidence type="ECO:0000256" key="4">
    <source>
        <dbReference type="ARBA" id="ARBA00022519"/>
    </source>
</evidence>
<keyword evidence="4" id="KW-0997">Cell inner membrane</keyword>
<evidence type="ECO:0000256" key="3">
    <source>
        <dbReference type="ARBA" id="ARBA00022475"/>
    </source>
</evidence>
<evidence type="ECO:0000256" key="7">
    <source>
        <dbReference type="ARBA" id="ARBA00023136"/>
    </source>
</evidence>
<evidence type="ECO:0000256" key="9">
    <source>
        <dbReference type="SAM" id="Phobius"/>
    </source>
</evidence>
<dbReference type="EMBL" id="BDGJ01000198">
    <property type="protein sequence ID" value="GAW94150.1"/>
    <property type="molecule type" value="Genomic_DNA"/>
</dbReference>
<evidence type="ECO:0000256" key="1">
    <source>
        <dbReference type="ARBA" id="ARBA00004429"/>
    </source>
</evidence>
<keyword evidence="2" id="KW-0813">Transport</keyword>
<comment type="subcellular location">
    <subcellularLocation>
        <location evidence="1">Cell inner membrane</location>
        <topology evidence="1">Multi-pass membrane protein</topology>
    </subcellularLocation>
</comment>
<feature type="transmembrane region" description="Helical" evidence="9">
    <location>
        <begin position="81"/>
        <end position="102"/>
    </location>
</feature>
<evidence type="ECO:0000256" key="5">
    <source>
        <dbReference type="ARBA" id="ARBA00022692"/>
    </source>
</evidence>
<dbReference type="Proteomes" id="UP000197032">
    <property type="component" value="Unassembled WGS sequence"/>
</dbReference>
<dbReference type="PANTHER" id="PTHR30574">
    <property type="entry name" value="INNER MEMBRANE PROTEIN YEDE"/>
    <property type="match status" value="1"/>
</dbReference>
<keyword evidence="11" id="KW-1185">Reference proteome</keyword>
<evidence type="ECO:0000313" key="10">
    <source>
        <dbReference type="EMBL" id="GAW94150.1"/>
    </source>
</evidence>
<keyword evidence="3" id="KW-1003">Cell membrane</keyword>
<feature type="transmembrane region" description="Helical" evidence="9">
    <location>
        <begin position="152"/>
        <end position="173"/>
    </location>
</feature>
<organism evidence="10 11">
    <name type="scientific">Calderihabitans maritimus</name>
    <dbReference type="NCBI Taxonomy" id="1246530"/>
    <lineage>
        <taxon>Bacteria</taxon>
        <taxon>Bacillati</taxon>
        <taxon>Bacillota</taxon>
        <taxon>Clostridia</taxon>
        <taxon>Neomoorellales</taxon>
        <taxon>Calderihabitantaceae</taxon>
        <taxon>Calderihabitans</taxon>
    </lineage>
</organism>
<comment type="caution">
    <text evidence="10">The sequence shown here is derived from an EMBL/GenBank/DDBJ whole genome shotgun (WGS) entry which is preliminary data.</text>
</comment>
<keyword evidence="6 9" id="KW-1133">Transmembrane helix</keyword>
<comment type="similarity">
    <text evidence="8">Belongs to the TsuA/YedE (TC 9.B.102) family.</text>
</comment>
<dbReference type="AlphaFoldDB" id="A0A1Z5HXY8"/>
<evidence type="ECO:0000313" key="11">
    <source>
        <dbReference type="Proteomes" id="UP000197032"/>
    </source>
</evidence>
<feature type="transmembrane region" description="Helical" evidence="9">
    <location>
        <begin position="20"/>
        <end position="37"/>
    </location>
</feature>
<dbReference type="PANTHER" id="PTHR30574:SF1">
    <property type="entry name" value="SULPHUR TRANSPORT DOMAIN-CONTAINING PROTEIN"/>
    <property type="match status" value="1"/>
</dbReference>
<reference evidence="11" key="1">
    <citation type="journal article" date="2017" name="Appl. Environ. Microbiol.">
        <title>Genomic Analysis of Calderihabitans maritimus KKC1, a Thermophilic, Hydrogenogenic, Carboxydotrophic Bacterium Isolated from Marine Sediment.</title>
        <authorList>
            <person name="Omae K."/>
            <person name="Yoneda Y."/>
            <person name="Fukuyama Y."/>
            <person name="Yoshida T."/>
            <person name="Sako Y."/>
        </authorList>
    </citation>
    <scope>NUCLEOTIDE SEQUENCE [LARGE SCALE GENOMIC DNA]</scope>
    <source>
        <strain evidence="11">KKC1</strain>
    </source>
</reference>
<name>A0A1Z5HXY8_9FIRM</name>
<evidence type="ECO:0000256" key="8">
    <source>
        <dbReference type="ARBA" id="ARBA00035655"/>
    </source>
</evidence>
<evidence type="ECO:0000256" key="2">
    <source>
        <dbReference type="ARBA" id="ARBA00022448"/>
    </source>
</evidence>
<proteinExistence type="inferred from homology"/>
<protein>
    <submittedName>
        <fullName evidence="10">Conserved membrane protein</fullName>
    </submittedName>
</protein>
<dbReference type="GO" id="GO:0005886">
    <property type="term" value="C:plasma membrane"/>
    <property type="evidence" value="ECO:0007669"/>
    <property type="project" value="UniProtKB-SubCell"/>
</dbReference>
<dbReference type="Pfam" id="PF04143">
    <property type="entry name" value="Sulf_transp"/>
    <property type="match status" value="1"/>
</dbReference>
<evidence type="ECO:0000256" key="6">
    <source>
        <dbReference type="ARBA" id="ARBA00022989"/>
    </source>
</evidence>
<feature type="transmembrane region" description="Helical" evidence="9">
    <location>
        <begin position="123"/>
        <end position="146"/>
    </location>
</feature>
<sequence>MLVMQTFRSRWFQKLEKPWPIELGGMILGVLAFWYFIFGKTVGVQTTVLYWGVWLGKTLGFDASSWSFFQGKHAKALLGGFWHHAGSLLVLGIIVGSLLGALTASEFRVRRIASGKQLLAASLGGLLMGYGGRVATTCNVGVYFGLIPSQSLSGWLFMAFVFLGAGVGSWMLIKYFT</sequence>
<gene>
    <name evidence="10" type="ORF">KKC1_32640</name>
</gene>